<dbReference type="Proteomes" id="UP000067243">
    <property type="component" value="Chromosome"/>
</dbReference>
<dbReference type="STRING" id="216946.STURO_v1c10260"/>
<dbReference type="AlphaFoldDB" id="A0A0K1P7I8"/>
<accession>A0A0K1P7I8</accession>
<keyword evidence="3" id="KW-1185">Reference proteome</keyword>
<protein>
    <recommendedName>
        <fullName evidence="4">Lipoprotein</fullName>
    </recommendedName>
</protein>
<dbReference type="RefSeq" id="WP_075048834.1">
    <property type="nucleotide sequence ID" value="NZ_CP012328.1"/>
</dbReference>
<sequence>MKKLLGLFSAFGVIASTAAISANVVSCGNKDDAKSLTYNEGKSDKDVVEMLTNESAKIGMEDSKPLQVKDGKLDADYKDTENTNEDGQKVTIEGAFVISASSSSKDKSFTDEVNKIFKETGDLIPSHNDDDTGFDYLMTIKGSKGSKNFDLNIVKFTVAKNGDKYSYETKTDYRITVTIPSESTK</sequence>
<name>A0A0K1P7I8_9MOLU</name>
<keyword evidence="1" id="KW-0732">Signal</keyword>
<evidence type="ECO:0008006" key="4">
    <source>
        <dbReference type="Google" id="ProtNLM"/>
    </source>
</evidence>
<evidence type="ECO:0000313" key="2">
    <source>
        <dbReference type="EMBL" id="AKU80276.1"/>
    </source>
</evidence>
<reference evidence="2 3" key="1">
    <citation type="journal article" date="2015" name="Genome Announc.">
        <title>Complete Genome Sequence of Spiroplasma turonicum Strain Tab4cT, a Parasite of a Horse Fly, Haematopota sp. (Diptera: Tabanidae).</title>
        <authorList>
            <person name="Davis R.E."/>
            <person name="Shao J."/>
            <person name="Zhao Y."/>
            <person name="Gasparich G.E."/>
            <person name="Gaynor B.J."/>
            <person name="Donofrio N."/>
        </authorList>
    </citation>
    <scope>NUCLEOTIDE SEQUENCE [LARGE SCALE GENOMIC DNA]</scope>
    <source>
        <strain evidence="2 3">Tab4c</strain>
    </source>
</reference>
<evidence type="ECO:0000313" key="3">
    <source>
        <dbReference type="Proteomes" id="UP000067243"/>
    </source>
</evidence>
<dbReference type="PATRIC" id="fig|216946.3.peg.1066"/>
<proteinExistence type="predicted"/>
<dbReference type="OrthoDB" id="390792at2"/>
<gene>
    <name evidence="2" type="ORF">STURON_001030</name>
</gene>
<feature type="signal peptide" evidence="1">
    <location>
        <begin position="1"/>
        <end position="21"/>
    </location>
</feature>
<feature type="chain" id="PRO_5009779630" description="Lipoprotein" evidence="1">
    <location>
        <begin position="22"/>
        <end position="185"/>
    </location>
</feature>
<organism evidence="2 3">
    <name type="scientific">Spiroplasma turonicum</name>
    <dbReference type="NCBI Taxonomy" id="216946"/>
    <lineage>
        <taxon>Bacteria</taxon>
        <taxon>Bacillati</taxon>
        <taxon>Mycoplasmatota</taxon>
        <taxon>Mollicutes</taxon>
        <taxon>Entomoplasmatales</taxon>
        <taxon>Spiroplasmataceae</taxon>
        <taxon>Spiroplasma</taxon>
    </lineage>
</organism>
<evidence type="ECO:0000256" key="1">
    <source>
        <dbReference type="SAM" id="SignalP"/>
    </source>
</evidence>
<dbReference type="EMBL" id="CP012328">
    <property type="protein sequence ID" value="AKU80276.1"/>
    <property type="molecule type" value="Genomic_DNA"/>
</dbReference>
<dbReference type="KEGG" id="stur:STURON_001030"/>